<dbReference type="Pfam" id="PF02872">
    <property type="entry name" value="5_nucleotid_C"/>
    <property type="match status" value="1"/>
</dbReference>
<evidence type="ECO:0000256" key="2">
    <source>
        <dbReference type="ARBA" id="ARBA00006654"/>
    </source>
</evidence>
<evidence type="ECO:0000313" key="16">
    <source>
        <dbReference type="Proteomes" id="UP000001070"/>
    </source>
</evidence>
<dbReference type="SUPFAM" id="SSF55816">
    <property type="entry name" value="5'-nucleotidase (syn. UDP-sugar hydrolase), C-terminal domain"/>
    <property type="match status" value="1"/>
</dbReference>
<evidence type="ECO:0000256" key="12">
    <source>
        <dbReference type="RuleBase" id="RU362119"/>
    </source>
</evidence>
<evidence type="ECO:0000256" key="4">
    <source>
        <dbReference type="ARBA" id="ARBA00022442"/>
    </source>
</evidence>
<dbReference type="HOGENOM" id="CLU_005854_7_1_1"/>
<reference evidence="15 16" key="1">
    <citation type="journal article" date="2007" name="Nature">
        <title>Evolution of genes and genomes on the Drosophila phylogeny.</title>
        <authorList>
            <consortium name="Drosophila 12 Genomes Consortium"/>
            <person name="Clark A.G."/>
            <person name="Eisen M.B."/>
            <person name="Smith D.R."/>
            <person name="Bergman C.M."/>
            <person name="Oliver B."/>
            <person name="Markow T.A."/>
            <person name="Kaufman T.C."/>
            <person name="Kellis M."/>
            <person name="Gelbart W."/>
            <person name="Iyer V.N."/>
            <person name="Pollard D.A."/>
            <person name="Sackton T.B."/>
            <person name="Larracuente A.M."/>
            <person name="Singh N.D."/>
            <person name="Abad J.P."/>
            <person name="Abt D.N."/>
            <person name="Adryan B."/>
            <person name="Aguade M."/>
            <person name="Akashi H."/>
            <person name="Anderson W.W."/>
            <person name="Aquadro C.F."/>
            <person name="Ardell D.H."/>
            <person name="Arguello R."/>
            <person name="Artieri C.G."/>
            <person name="Barbash D.A."/>
            <person name="Barker D."/>
            <person name="Barsanti P."/>
            <person name="Batterham P."/>
            <person name="Batzoglou S."/>
            <person name="Begun D."/>
            <person name="Bhutkar A."/>
            <person name="Blanco E."/>
            <person name="Bosak S.A."/>
            <person name="Bradley R.K."/>
            <person name="Brand A.D."/>
            <person name="Brent M.R."/>
            <person name="Brooks A.N."/>
            <person name="Brown R.H."/>
            <person name="Butlin R.K."/>
            <person name="Caggese C."/>
            <person name="Calvi B.R."/>
            <person name="Bernardo de Carvalho A."/>
            <person name="Caspi A."/>
            <person name="Castrezana S."/>
            <person name="Celniker S.E."/>
            <person name="Chang J.L."/>
            <person name="Chapple C."/>
            <person name="Chatterji S."/>
            <person name="Chinwalla A."/>
            <person name="Civetta A."/>
            <person name="Clifton S.W."/>
            <person name="Comeron J.M."/>
            <person name="Costello J.C."/>
            <person name="Coyne J.A."/>
            <person name="Daub J."/>
            <person name="David R.G."/>
            <person name="Delcher A.L."/>
            <person name="Delehaunty K."/>
            <person name="Do C.B."/>
            <person name="Ebling H."/>
            <person name="Edwards K."/>
            <person name="Eickbush T."/>
            <person name="Evans J.D."/>
            <person name="Filipski A."/>
            <person name="Findeiss S."/>
            <person name="Freyhult E."/>
            <person name="Fulton L."/>
            <person name="Fulton R."/>
            <person name="Garcia A.C."/>
            <person name="Gardiner A."/>
            <person name="Garfield D.A."/>
            <person name="Garvin B.E."/>
            <person name="Gibson G."/>
            <person name="Gilbert D."/>
            <person name="Gnerre S."/>
            <person name="Godfrey J."/>
            <person name="Good R."/>
            <person name="Gotea V."/>
            <person name="Gravely B."/>
            <person name="Greenberg A.J."/>
            <person name="Griffiths-Jones S."/>
            <person name="Gross S."/>
            <person name="Guigo R."/>
            <person name="Gustafson E.A."/>
            <person name="Haerty W."/>
            <person name="Hahn M.W."/>
            <person name="Halligan D.L."/>
            <person name="Halpern A.L."/>
            <person name="Halter G.M."/>
            <person name="Han M.V."/>
            <person name="Heger A."/>
            <person name="Hillier L."/>
            <person name="Hinrichs A.S."/>
            <person name="Holmes I."/>
            <person name="Hoskins R.A."/>
            <person name="Hubisz M.J."/>
            <person name="Hultmark D."/>
            <person name="Huntley M.A."/>
            <person name="Jaffe D.B."/>
            <person name="Jagadeeshan S."/>
            <person name="Jeck W.R."/>
            <person name="Johnson J."/>
            <person name="Jones C.D."/>
            <person name="Jordan W.C."/>
            <person name="Karpen G.H."/>
            <person name="Kataoka E."/>
            <person name="Keightley P.D."/>
            <person name="Kheradpour P."/>
            <person name="Kirkness E.F."/>
            <person name="Koerich L.B."/>
            <person name="Kristiansen K."/>
            <person name="Kudrna D."/>
            <person name="Kulathinal R.J."/>
            <person name="Kumar S."/>
            <person name="Kwok R."/>
            <person name="Lander E."/>
            <person name="Langley C.H."/>
            <person name="Lapoint R."/>
            <person name="Lazzaro B.P."/>
            <person name="Lee S.J."/>
            <person name="Levesque L."/>
            <person name="Li R."/>
            <person name="Lin C.F."/>
            <person name="Lin M.F."/>
            <person name="Lindblad-Toh K."/>
            <person name="Llopart A."/>
            <person name="Long M."/>
            <person name="Low L."/>
            <person name="Lozovsky E."/>
            <person name="Lu J."/>
            <person name="Luo M."/>
            <person name="Machado C.A."/>
            <person name="Makalowski W."/>
            <person name="Marzo M."/>
            <person name="Matsuda M."/>
            <person name="Matzkin L."/>
            <person name="McAllister B."/>
            <person name="McBride C.S."/>
            <person name="McKernan B."/>
            <person name="McKernan K."/>
            <person name="Mendez-Lago M."/>
            <person name="Minx P."/>
            <person name="Mollenhauer M.U."/>
            <person name="Montooth K."/>
            <person name="Mount S.M."/>
            <person name="Mu X."/>
            <person name="Myers E."/>
            <person name="Negre B."/>
            <person name="Newfeld S."/>
            <person name="Nielsen R."/>
            <person name="Noor M.A."/>
            <person name="O'Grady P."/>
            <person name="Pachter L."/>
            <person name="Papaceit M."/>
            <person name="Parisi M.J."/>
            <person name="Parisi M."/>
            <person name="Parts L."/>
            <person name="Pedersen J.S."/>
            <person name="Pesole G."/>
            <person name="Phillippy A.M."/>
            <person name="Ponting C.P."/>
            <person name="Pop M."/>
            <person name="Porcelli D."/>
            <person name="Powell J.R."/>
            <person name="Prohaska S."/>
            <person name="Pruitt K."/>
            <person name="Puig M."/>
            <person name="Quesneville H."/>
            <person name="Ram K.R."/>
            <person name="Rand D."/>
            <person name="Rasmussen M.D."/>
            <person name="Reed L.K."/>
            <person name="Reenan R."/>
            <person name="Reily A."/>
            <person name="Remington K.A."/>
            <person name="Rieger T.T."/>
            <person name="Ritchie M.G."/>
            <person name="Robin C."/>
            <person name="Rogers Y.H."/>
            <person name="Rohde C."/>
            <person name="Rozas J."/>
            <person name="Rubenfield M.J."/>
            <person name="Ruiz A."/>
            <person name="Russo S."/>
            <person name="Salzberg S.L."/>
            <person name="Sanchez-Gracia A."/>
            <person name="Saranga D.J."/>
            <person name="Sato H."/>
            <person name="Schaeffer S.W."/>
            <person name="Schatz M.C."/>
            <person name="Schlenke T."/>
            <person name="Schwartz R."/>
            <person name="Segarra C."/>
            <person name="Singh R.S."/>
            <person name="Sirot L."/>
            <person name="Sirota M."/>
            <person name="Sisneros N.B."/>
            <person name="Smith C.D."/>
            <person name="Smith T.F."/>
            <person name="Spieth J."/>
            <person name="Stage D.E."/>
            <person name="Stark A."/>
            <person name="Stephan W."/>
            <person name="Strausberg R.L."/>
            <person name="Strempel S."/>
            <person name="Sturgill D."/>
            <person name="Sutton G."/>
            <person name="Sutton G.G."/>
            <person name="Tao W."/>
            <person name="Teichmann S."/>
            <person name="Tobari Y.N."/>
            <person name="Tomimura Y."/>
            <person name="Tsolas J.M."/>
            <person name="Valente V.L."/>
            <person name="Venter E."/>
            <person name="Venter J.C."/>
            <person name="Vicario S."/>
            <person name="Vieira F.G."/>
            <person name="Vilella A.J."/>
            <person name="Villasante A."/>
            <person name="Walenz B."/>
            <person name="Wang J."/>
            <person name="Wasserman M."/>
            <person name="Watts T."/>
            <person name="Wilson D."/>
            <person name="Wilson R.K."/>
            <person name="Wing R.A."/>
            <person name="Wolfner M.F."/>
            <person name="Wong A."/>
            <person name="Wong G.K."/>
            <person name="Wu C.I."/>
            <person name="Wu G."/>
            <person name="Yamamoto D."/>
            <person name="Yang H.P."/>
            <person name="Yang S.P."/>
            <person name="Yorke J.A."/>
            <person name="Yoshida K."/>
            <person name="Zdobnov E."/>
            <person name="Zhang P."/>
            <person name="Zhang Y."/>
            <person name="Zimin A.V."/>
            <person name="Baldwin J."/>
            <person name="Abdouelleil A."/>
            <person name="Abdulkadir J."/>
            <person name="Abebe A."/>
            <person name="Abera B."/>
            <person name="Abreu J."/>
            <person name="Acer S.C."/>
            <person name="Aftuck L."/>
            <person name="Alexander A."/>
            <person name="An P."/>
            <person name="Anderson E."/>
            <person name="Anderson S."/>
            <person name="Arachi H."/>
            <person name="Azer M."/>
            <person name="Bachantsang P."/>
            <person name="Barry A."/>
            <person name="Bayul T."/>
            <person name="Berlin A."/>
            <person name="Bessette D."/>
            <person name="Bloom T."/>
            <person name="Blye J."/>
            <person name="Boguslavskiy L."/>
            <person name="Bonnet C."/>
            <person name="Boukhgalter B."/>
            <person name="Bourzgui I."/>
            <person name="Brown A."/>
            <person name="Cahill P."/>
            <person name="Channer S."/>
            <person name="Cheshatsang Y."/>
            <person name="Chuda L."/>
            <person name="Citroen M."/>
            <person name="Collymore A."/>
            <person name="Cooke P."/>
            <person name="Costello M."/>
            <person name="D'Aco K."/>
            <person name="Daza R."/>
            <person name="De Haan G."/>
            <person name="DeGray S."/>
            <person name="DeMaso C."/>
            <person name="Dhargay N."/>
            <person name="Dooley K."/>
            <person name="Dooley E."/>
            <person name="Doricent M."/>
            <person name="Dorje P."/>
            <person name="Dorjee K."/>
            <person name="Dupes A."/>
            <person name="Elong R."/>
            <person name="Falk J."/>
            <person name="Farina A."/>
            <person name="Faro S."/>
            <person name="Ferguson D."/>
            <person name="Fisher S."/>
            <person name="Foley C.D."/>
            <person name="Franke A."/>
            <person name="Friedrich D."/>
            <person name="Gadbois L."/>
            <person name="Gearin G."/>
            <person name="Gearin C.R."/>
            <person name="Giannoukos G."/>
            <person name="Goode T."/>
            <person name="Graham J."/>
            <person name="Grandbois E."/>
            <person name="Grewal S."/>
            <person name="Gyaltsen K."/>
            <person name="Hafez N."/>
            <person name="Hagos B."/>
            <person name="Hall J."/>
            <person name="Henson C."/>
            <person name="Hollinger A."/>
            <person name="Honan T."/>
            <person name="Huard M.D."/>
            <person name="Hughes L."/>
            <person name="Hurhula B."/>
            <person name="Husby M.E."/>
            <person name="Kamat A."/>
            <person name="Kanga B."/>
            <person name="Kashin S."/>
            <person name="Khazanovich D."/>
            <person name="Kisner P."/>
            <person name="Lance K."/>
            <person name="Lara M."/>
            <person name="Lee W."/>
            <person name="Lennon N."/>
            <person name="Letendre F."/>
            <person name="LeVine R."/>
            <person name="Lipovsky A."/>
            <person name="Liu X."/>
            <person name="Liu J."/>
            <person name="Liu S."/>
            <person name="Lokyitsang T."/>
            <person name="Lokyitsang Y."/>
            <person name="Lubonja R."/>
            <person name="Lui A."/>
            <person name="MacDonald P."/>
            <person name="Magnisalis V."/>
            <person name="Maru K."/>
            <person name="Matthews C."/>
            <person name="McCusker W."/>
            <person name="McDonough S."/>
            <person name="Mehta T."/>
            <person name="Meldrim J."/>
            <person name="Meneus L."/>
            <person name="Mihai O."/>
            <person name="Mihalev A."/>
            <person name="Mihova T."/>
            <person name="Mittelman R."/>
            <person name="Mlenga V."/>
            <person name="Montmayeur A."/>
            <person name="Mulrain L."/>
            <person name="Navidi A."/>
            <person name="Naylor J."/>
            <person name="Negash T."/>
            <person name="Nguyen T."/>
            <person name="Nguyen N."/>
            <person name="Nicol R."/>
            <person name="Norbu C."/>
            <person name="Norbu N."/>
            <person name="Novod N."/>
            <person name="O'Neill B."/>
            <person name="Osman S."/>
            <person name="Markiewicz E."/>
            <person name="Oyono O.L."/>
            <person name="Patti C."/>
            <person name="Phunkhang P."/>
            <person name="Pierre F."/>
            <person name="Priest M."/>
            <person name="Raghuraman S."/>
            <person name="Rege F."/>
            <person name="Reyes R."/>
            <person name="Rise C."/>
            <person name="Rogov P."/>
            <person name="Ross K."/>
            <person name="Ryan E."/>
            <person name="Settipalli S."/>
            <person name="Shea T."/>
            <person name="Sherpa N."/>
            <person name="Shi L."/>
            <person name="Shih D."/>
            <person name="Sparrow T."/>
            <person name="Spaulding J."/>
            <person name="Stalker J."/>
            <person name="Stange-Thomann N."/>
            <person name="Stavropoulos S."/>
            <person name="Stone C."/>
            <person name="Strader C."/>
            <person name="Tesfaye S."/>
            <person name="Thomson T."/>
            <person name="Thoulutsang Y."/>
            <person name="Thoulutsang D."/>
            <person name="Topham K."/>
            <person name="Topping I."/>
            <person name="Tsamla T."/>
            <person name="Vassiliev H."/>
            <person name="Vo A."/>
            <person name="Wangchuk T."/>
            <person name="Wangdi T."/>
            <person name="Weiand M."/>
            <person name="Wilkinson J."/>
            <person name="Wilson A."/>
            <person name="Yadav S."/>
            <person name="Young G."/>
            <person name="Yu Q."/>
            <person name="Zembek L."/>
            <person name="Zhong D."/>
            <person name="Zimmer A."/>
            <person name="Zwirko Z."/>
            <person name="Jaffe D.B."/>
            <person name="Alvarez P."/>
            <person name="Brockman W."/>
            <person name="Butler J."/>
            <person name="Chin C."/>
            <person name="Gnerre S."/>
            <person name="Grabherr M."/>
            <person name="Kleber M."/>
            <person name="Mauceli E."/>
            <person name="MacCallum I."/>
        </authorList>
    </citation>
    <scope>NUCLEOTIDE SEQUENCE [LARGE SCALE GENOMIC DNA]</scope>
    <source>
        <strain evidence="16">Tucson 15287-2541.00</strain>
    </source>
</reference>
<dbReference type="Gene3D" id="3.90.780.10">
    <property type="entry name" value="5'-Nucleotidase, C-terminal domain"/>
    <property type="match status" value="1"/>
</dbReference>
<accession>B4JXC4</accession>
<protein>
    <recommendedName>
        <fullName evidence="3">apyrase</fullName>
        <ecNumber evidence="3">3.6.1.5</ecNumber>
    </recommendedName>
</protein>
<name>B4JXC4_DROGR</name>
<keyword evidence="5" id="KW-0964">Secreted</keyword>
<evidence type="ECO:0000256" key="9">
    <source>
        <dbReference type="ARBA" id="ARBA00022741"/>
    </source>
</evidence>
<dbReference type="Proteomes" id="UP000001070">
    <property type="component" value="Unassembled WGS sequence"/>
</dbReference>
<keyword evidence="16" id="KW-1185">Reference proteome</keyword>
<evidence type="ECO:0000256" key="7">
    <source>
        <dbReference type="ARBA" id="ARBA00022723"/>
    </source>
</evidence>
<evidence type="ECO:0000256" key="6">
    <source>
        <dbReference type="ARBA" id="ARBA00022656"/>
    </source>
</evidence>
<dbReference type="AlphaFoldDB" id="B4JXC4"/>
<dbReference type="OrthoDB" id="7722975at2759"/>
<organism evidence="16">
    <name type="scientific">Drosophila grimshawi</name>
    <name type="common">Hawaiian fruit fly</name>
    <name type="synonym">Idiomyia grimshawi</name>
    <dbReference type="NCBI Taxonomy" id="7222"/>
    <lineage>
        <taxon>Eukaryota</taxon>
        <taxon>Metazoa</taxon>
        <taxon>Ecdysozoa</taxon>
        <taxon>Arthropoda</taxon>
        <taxon>Hexapoda</taxon>
        <taxon>Insecta</taxon>
        <taxon>Pterygota</taxon>
        <taxon>Neoptera</taxon>
        <taxon>Endopterygota</taxon>
        <taxon>Diptera</taxon>
        <taxon>Brachycera</taxon>
        <taxon>Muscomorpha</taxon>
        <taxon>Ephydroidea</taxon>
        <taxon>Drosophilidae</taxon>
        <taxon>Drosophila</taxon>
        <taxon>Hawaiian Drosophila</taxon>
    </lineage>
</organism>
<dbReference type="FunFam" id="3.60.21.10:FF:000020">
    <property type="entry name" value="NT5E isoform 4"/>
    <property type="match status" value="1"/>
</dbReference>
<evidence type="ECO:0000313" key="15">
    <source>
        <dbReference type="EMBL" id="EDV95400.1"/>
    </source>
</evidence>
<evidence type="ECO:0000256" key="8">
    <source>
        <dbReference type="ARBA" id="ARBA00022729"/>
    </source>
</evidence>
<sequence>MTENMIWVLGLIMIICGASVPDVVKAEDRFPLSIIHINDLHARFEPTNPSGGICEEGEDCIGGYARTVYTVKRLLNEQKDLNPIYINAGDSFQGTLWYNIGRWNVTQQFLNLLPADAMTLGNHEFDHSIEGLVPFLETVDTSMLVANMDSAHEPTAQGLYEKSKIIERSGRKIGLIGVILETTYDLANTGDMIFSNESDAIRKEAQLLMAQGANIIVVISHCGYEVDKVIAANAGDVIDVIIGSHSHTFLFTGDVAPGPDKPRGDYPTQVTHQLSGHRVLIVQAGAYAKYVGNLTVYFDANGDILDFEGAPIYMAHDVPEDETVLAELVPWKEIIDEQGKVVVGRTVVDLTKNDCSDRECNLGNFFCDAMIHSFAGLTPFDQKEWTNVSIGLAATGGLRVPLFRGNLTYAHLVTMSPFENKLVAYNLPGSNVIAALEYAVSKIDLANGVYSSMYYMQVSGLKVTYDYTKPVNSRVVDVKARCADCNVPIYEPLEPTKVYRIVTPDFLQGGGDGFSMLTGGTDIQIGVTDVDALISYTGNISPIYTGHEQRIIIQP</sequence>
<dbReference type="CDD" id="cd07409">
    <property type="entry name" value="MPP_CD73_N"/>
    <property type="match status" value="1"/>
</dbReference>
<evidence type="ECO:0000256" key="5">
    <source>
        <dbReference type="ARBA" id="ARBA00022525"/>
    </source>
</evidence>
<feature type="signal peptide" evidence="12">
    <location>
        <begin position="1"/>
        <end position="26"/>
    </location>
</feature>
<dbReference type="PROSITE" id="PS00785">
    <property type="entry name" value="5_NUCLEOTIDASE_1"/>
    <property type="match status" value="1"/>
</dbReference>
<dbReference type="InterPro" id="IPR036907">
    <property type="entry name" value="5'-Nucleotdase_C_sf"/>
</dbReference>
<dbReference type="FunFam" id="3.90.780.10:FF:000004">
    <property type="entry name" value="UDP-sugar hydrolase, putative"/>
    <property type="match status" value="1"/>
</dbReference>
<keyword evidence="10 12" id="KW-0378">Hydrolase</keyword>
<dbReference type="GO" id="GO:0006196">
    <property type="term" value="P:AMP catabolic process"/>
    <property type="evidence" value="ECO:0007669"/>
    <property type="project" value="TreeGrafter"/>
</dbReference>
<keyword evidence="8 12" id="KW-0732">Signal</keyword>
<keyword evidence="4" id="KW-1201">Platelet aggregation inhibiting toxin</keyword>
<feature type="domain" description="5'-Nucleotidase C-terminal" evidence="14">
    <location>
        <begin position="342"/>
        <end position="518"/>
    </location>
</feature>
<dbReference type="eggNOG" id="KOG4419">
    <property type="taxonomic scope" value="Eukaryota"/>
</dbReference>
<gene>
    <name evidence="15" type="primary">Dgri\GH17923</name>
    <name evidence="15" type="ORF">Dgri_GH17923</name>
</gene>
<dbReference type="Pfam" id="PF00149">
    <property type="entry name" value="Metallophos"/>
    <property type="match status" value="1"/>
</dbReference>
<dbReference type="EC" id="3.6.1.5" evidence="3"/>
<dbReference type="GO" id="GO:0000166">
    <property type="term" value="F:nucleotide binding"/>
    <property type="evidence" value="ECO:0007669"/>
    <property type="project" value="UniProtKB-KW"/>
</dbReference>
<dbReference type="SMR" id="B4JXC4"/>
<dbReference type="GO" id="GO:0008253">
    <property type="term" value="F:5'-nucleotidase activity"/>
    <property type="evidence" value="ECO:0007669"/>
    <property type="project" value="TreeGrafter"/>
</dbReference>
<dbReference type="KEGG" id="dgr:6569297"/>
<evidence type="ECO:0000256" key="1">
    <source>
        <dbReference type="ARBA" id="ARBA00004613"/>
    </source>
</evidence>
<dbReference type="FunCoup" id="B4JXC4">
    <property type="interactions" value="36"/>
</dbReference>
<dbReference type="PANTHER" id="PTHR11575">
    <property type="entry name" value="5'-NUCLEOTIDASE-RELATED"/>
    <property type="match status" value="1"/>
</dbReference>
<dbReference type="InterPro" id="IPR006179">
    <property type="entry name" value="5_nucleotidase/apyrase"/>
</dbReference>
<evidence type="ECO:0000259" key="13">
    <source>
        <dbReference type="Pfam" id="PF00149"/>
    </source>
</evidence>
<dbReference type="PhylomeDB" id="B4JXC4"/>
<keyword evidence="7" id="KW-0479">Metal-binding</keyword>
<dbReference type="InterPro" id="IPR004843">
    <property type="entry name" value="Calcineurin-like_PHP"/>
</dbReference>
<feature type="domain" description="Calcineurin-like phosphoesterase" evidence="13">
    <location>
        <begin position="33"/>
        <end position="248"/>
    </location>
</feature>
<comment type="similarity">
    <text evidence="2 12">Belongs to the 5'-nucleotidase family.</text>
</comment>
<evidence type="ECO:0000256" key="11">
    <source>
        <dbReference type="ARBA" id="ARBA00023240"/>
    </source>
</evidence>
<dbReference type="PANTHER" id="PTHR11575:SF32">
    <property type="entry name" value="APYRASE-LIKE PROTEIN"/>
    <property type="match status" value="1"/>
</dbReference>
<dbReference type="OMA" id="LDMGNEP"/>
<dbReference type="PRINTS" id="PR01607">
    <property type="entry name" value="APYRASEFAMLY"/>
</dbReference>
<dbReference type="STRING" id="7222.B4JXC4"/>
<dbReference type="InterPro" id="IPR006146">
    <property type="entry name" value="5'-Nucleotdase_CS"/>
</dbReference>
<dbReference type="GO" id="GO:0004050">
    <property type="term" value="F:apyrase activity"/>
    <property type="evidence" value="ECO:0007669"/>
    <property type="project" value="UniProtKB-EC"/>
</dbReference>
<dbReference type="GO" id="GO:0046872">
    <property type="term" value="F:metal ion binding"/>
    <property type="evidence" value="ECO:0007669"/>
    <property type="project" value="UniProtKB-KW"/>
</dbReference>
<evidence type="ECO:0000256" key="10">
    <source>
        <dbReference type="ARBA" id="ARBA00022801"/>
    </source>
</evidence>
<keyword evidence="9 12" id="KW-0547">Nucleotide-binding</keyword>
<dbReference type="GO" id="GO:0005615">
    <property type="term" value="C:extracellular space"/>
    <property type="evidence" value="ECO:0007669"/>
    <property type="project" value="UniProtKB-ARBA"/>
</dbReference>
<dbReference type="InterPro" id="IPR008334">
    <property type="entry name" value="5'-Nucleotdase_C"/>
</dbReference>
<comment type="subcellular location">
    <subcellularLocation>
        <location evidence="1">Secreted</location>
    </subcellularLocation>
</comment>
<feature type="chain" id="PRO_5005123196" description="apyrase" evidence="12">
    <location>
        <begin position="27"/>
        <end position="555"/>
    </location>
</feature>
<keyword evidence="6" id="KW-0800">Toxin</keyword>
<proteinExistence type="inferred from homology"/>
<evidence type="ECO:0000259" key="14">
    <source>
        <dbReference type="Pfam" id="PF02872"/>
    </source>
</evidence>
<evidence type="ECO:0000256" key="3">
    <source>
        <dbReference type="ARBA" id="ARBA00012148"/>
    </source>
</evidence>
<dbReference type="InterPro" id="IPR029052">
    <property type="entry name" value="Metallo-depent_PP-like"/>
</dbReference>
<dbReference type="EMBL" id="CH916376">
    <property type="protein sequence ID" value="EDV95400.1"/>
    <property type="molecule type" value="Genomic_DNA"/>
</dbReference>
<dbReference type="SUPFAM" id="SSF56300">
    <property type="entry name" value="Metallo-dependent phosphatases"/>
    <property type="match status" value="1"/>
</dbReference>
<dbReference type="InParanoid" id="B4JXC4"/>
<keyword evidence="11" id="KW-1199">Hemostasis impairing toxin</keyword>
<dbReference type="GO" id="GO:0090729">
    <property type="term" value="F:toxin activity"/>
    <property type="evidence" value="ECO:0007669"/>
    <property type="project" value="UniProtKB-KW"/>
</dbReference>
<dbReference type="GO" id="GO:0005886">
    <property type="term" value="C:plasma membrane"/>
    <property type="evidence" value="ECO:0007669"/>
    <property type="project" value="TreeGrafter"/>
</dbReference>
<dbReference type="Gene3D" id="3.60.21.10">
    <property type="match status" value="1"/>
</dbReference>